<dbReference type="InterPro" id="IPR014352">
    <property type="entry name" value="FERM/acyl-CoA-bd_prot_sf"/>
</dbReference>
<evidence type="ECO:0000256" key="1">
    <source>
        <dbReference type="ARBA" id="ARBA00005567"/>
    </source>
</evidence>
<gene>
    <name evidence="4" type="ORF">Mgra_00000995</name>
</gene>
<organism evidence="4 5">
    <name type="scientific">Meloidogyne graminicola</name>
    <dbReference type="NCBI Taxonomy" id="189291"/>
    <lineage>
        <taxon>Eukaryota</taxon>
        <taxon>Metazoa</taxon>
        <taxon>Ecdysozoa</taxon>
        <taxon>Nematoda</taxon>
        <taxon>Chromadorea</taxon>
        <taxon>Rhabditida</taxon>
        <taxon>Tylenchina</taxon>
        <taxon>Tylenchomorpha</taxon>
        <taxon>Tylenchoidea</taxon>
        <taxon>Meloidogynidae</taxon>
        <taxon>Meloidogyninae</taxon>
        <taxon>Meloidogyne</taxon>
    </lineage>
</organism>
<name>A0A8T0A2X9_9BILA</name>
<dbReference type="Pfam" id="PF00887">
    <property type="entry name" value="ACBP"/>
    <property type="match status" value="1"/>
</dbReference>
<sequence length="52" mass="6085">MELYALYKQGSCGDNNSCKPGTFDMRGKKKWKAWNGKKGLIIYRKVCNIFFF</sequence>
<reference evidence="4" key="1">
    <citation type="journal article" date="2020" name="Ecol. Evol.">
        <title>Genome structure and content of the rice root-knot nematode (Meloidogyne graminicola).</title>
        <authorList>
            <person name="Phan N.T."/>
            <person name="Danchin E.G.J."/>
            <person name="Klopp C."/>
            <person name="Perfus-Barbeoch L."/>
            <person name="Kozlowski D.K."/>
            <person name="Koutsovoulos G.D."/>
            <person name="Lopez-Roques C."/>
            <person name="Bouchez O."/>
            <person name="Zahm M."/>
            <person name="Besnard G."/>
            <person name="Bellafiore S."/>
        </authorList>
    </citation>
    <scope>NUCLEOTIDE SEQUENCE</scope>
    <source>
        <strain evidence="4">VN-18</strain>
    </source>
</reference>
<keyword evidence="5" id="KW-1185">Reference proteome</keyword>
<accession>A0A8T0A2X9</accession>
<protein>
    <submittedName>
        <fullName evidence="4">ACB domain-containing protein</fullName>
    </submittedName>
</protein>
<dbReference type="PROSITE" id="PS51228">
    <property type="entry name" value="ACB_2"/>
    <property type="match status" value="1"/>
</dbReference>
<feature type="domain" description="ACB" evidence="3">
    <location>
        <begin position="1"/>
        <end position="52"/>
    </location>
</feature>
<comment type="similarity">
    <text evidence="1">Belongs to the ACBP family.</text>
</comment>
<evidence type="ECO:0000313" key="4">
    <source>
        <dbReference type="EMBL" id="KAF7639669.1"/>
    </source>
</evidence>
<dbReference type="InterPro" id="IPR000582">
    <property type="entry name" value="Acyl-CoA-binding_protein"/>
</dbReference>
<dbReference type="SUPFAM" id="SSF47027">
    <property type="entry name" value="Acyl-CoA binding protein"/>
    <property type="match status" value="1"/>
</dbReference>
<dbReference type="GO" id="GO:0000062">
    <property type="term" value="F:fatty-acyl-CoA binding"/>
    <property type="evidence" value="ECO:0007669"/>
    <property type="project" value="InterPro"/>
</dbReference>
<evidence type="ECO:0000259" key="3">
    <source>
        <dbReference type="PROSITE" id="PS51228"/>
    </source>
</evidence>
<comment type="caution">
    <text evidence="4">The sequence shown here is derived from an EMBL/GenBank/DDBJ whole genome shotgun (WGS) entry which is preliminary data.</text>
</comment>
<dbReference type="PANTHER" id="PTHR23310:SF62">
    <property type="entry name" value="ACYL-COA BINDING PROTEIN 1, ISOFORM A"/>
    <property type="match status" value="1"/>
</dbReference>
<keyword evidence="2" id="KW-0446">Lipid-binding</keyword>
<dbReference type="InterPro" id="IPR035984">
    <property type="entry name" value="Acyl-CoA-binding_sf"/>
</dbReference>
<dbReference type="GO" id="GO:0006631">
    <property type="term" value="P:fatty acid metabolic process"/>
    <property type="evidence" value="ECO:0007669"/>
    <property type="project" value="TreeGrafter"/>
</dbReference>
<proteinExistence type="inferred from homology"/>
<evidence type="ECO:0000313" key="5">
    <source>
        <dbReference type="Proteomes" id="UP000605970"/>
    </source>
</evidence>
<dbReference type="Gene3D" id="1.20.80.10">
    <property type="match status" value="1"/>
</dbReference>
<dbReference type="AlphaFoldDB" id="A0A8T0A2X9"/>
<dbReference type="EMBL" id="JABEBT010000004">
    <property type="protein sequence ID" value="KAF7639669.1"/>
    <property type="molecule type" value="Genomic_DNA"/>
</dbReference>
<dbReference type="PANTHER" id="PTHR23310">
    <property type="entry name" value="ACYL-COA-BINDING PROTEIN, ACBP"/>
    <property type="match status" value="1"/>
</dbReference>
<evidence type="ECO:0000256" key="2">
    <source>
        <dbReference type="ARBA" id="ARBA00023121"/>
    </source>
</evidence>
<dbReference type="Proteomes" id="UP000605970">
    <property type="component" value="Unassembled WGS sequence"/>
</dbReference>